<proteinExistence type="inferred from homology"/>
<gene>
    <name evidence="8" type="primary">LOC106115665</name>
</gene>
<dbReference type="AlphaFoldDB" id="A0AAJ6Z385"/>
<dbReference type="GO" id="GO:0032807">
    <property type="term" value="C:DNA ligase IV complex"/>
    <property type="evidence" value="ECO:0007669"/>
    <property type="project" value="TreeGrafter"/>
</dbReference>
<comment type="similarity">
    <text evidence="5">Belongs to the XRCC4-XLF family. XLF subfamily.</text>
</comment>
<evidence type="ECO:0000259" key="7">
    <source>
        <dbReference type="Pfam" id="PF09302"/>
    </source>
</evidence>
<keyword evidence="4" id="KW-0539">Nucleus</keyword>
<name>A0AAJ6Z385_PAPXU</name>
<dbReference type="CDD" id="cd22285">
    <property type="entry name" value="HD_XLF_N"/>
    <property type="match status" value="1"/>
</dbReference>
<dbReference type="GO" id="GO:0006303">
    <property type="term" value="P:double-strand break repair via nonhomologous end joining"/>
    <property type="evidence" value="ECO:0007669"/>
    <property type="project" value="TreeGrafter"/>
</dbReference>
<dbReference type="RefSeq" id="XP_013164568.1">
    <property type="nucleotide sequence ID" value="XM_013309114.1"/>
</dbReference>
<feature type="domain" description="XLF-like N-terminal" evidence="7">
    <location>
        <begin position="1"/>
        <end position="69"/>
    </location>
</feature>
<keyword evidence="3" id="KW-0234">DNA repair</keyword>
<dbReference type="KEGG" id="pxu:106115665"/>
<evidence type="ECO:0000313" key="8">
    <source>
        <dbReference type="RefSeq" id="XP_013164568.1"/>
    </source>
</evidence>
<dbReference type="GO" id="GO:0045027">
    <property type="term" value="F:DNA end binding"/>
    <property type="evidence" value="ECO:0007669"/>
    <property type="project" value="TreeGrafter"/>
</dbReference>
<evidence type="ECO:0000256" key="4">
    <source>
        <dbReference type="ARBA" id="ARBA00023242"/>
    </source>
</evidence>
<comment type="subcellular location">
    <subcellularLocation>
        <location evidence="1">Nucleus</location>
    </subcellularLocation>
</comment>
<feature type="region of interest" description="Disordered" evidence="6">
    <location>
        <begin position="190"/>
        <end position="260"/>
    </location>
</feature>
<dbReference type="Proteomes" id="UP000694872">
    <property type="component" value="Unplaced"/>
</dbReference>
<dbReference type="Pfam" id="PF09302">
    <property type="entry name" value="XLF"/>
    <property type="match status" value="1"/>
</dbReference>
<sequence length="260" mass="30533">MWNKLQDSPPFYLHFSQNNGYEISVTDYITLYTVNVLENEFMAILKESNPNLEITDEEWIDNGVNMVSNFDNMFDLIISTADGHLKLYICKVFAYPFRLKLTLHEAPKEIFFQKVTQHLLRTIIELRTVEQKLRVSLKKKDDEIDQYNRRGYKIEKYRRTAVFNDMEYLEEHDVFRRNIDVPEDIPVSLLEKKEDNNENLPEAKEEGDGTQDLEVKQEASEAMEAEATQSLSKIEINEETKSEPENTDSPLKKRKKGLNL</sequence>
<dbReference type="PANTHER" id="PTHR32235:SF1">
    <property type="entry name" value="NON-HOMOLOGOUS END-JOINING FACTOR 1"/>
    <property type="match status" value="1"/>
</dbReference>
<organism evidence="8">
    <name type="scientific">Papilio xuthus</name>
    <name type="common">Asian swallowtail butterfly</name>
    <dbReference type="NCBI Taxonomy" id="66420"/>
    <lineage>
        <taxon>Eukaryota</taxon>
        <taxon>Metazoa</taxon>
        <taxon>Ecdysozoa</taxon>
        <taxon>Arthropoda</taxon>
        <taxon>Hexapoda</taxon>
        <taxon>Insecta</taxon>
        <taxon>Pterygota</taxon>
        <taxon>Neoptera</taxon>
        <taxon>Endopterygota</taxon>
        <taxon>Lepidoptera</taxon>
        <taxon>Glossata</taxon>
        <taxon>Ditrysia</taxon>
        <taxon>Papilionoidea</taxon>
        <taxon>Papilionidae</taxon>
        <taxon>Papilioninae</taxon>
        <taxon>Papilio</taxon>
    </lineage>
</organism>
<keyword evidence="2" id="KW-0227">DNA damage</keyword>
<feature type="compositionally biased region" description="Basic and acidic residues" evidence="6">
    <location>
        <begin position="235"/>
        <end position="244"/>
    </location>
</feature>
<protein>
    <submittedName>
        <fullName evidence="8">Uncharacterized protein LOC106115665</fullName>
    </submittedName>
</protein>
<dbReference type="InterPro" id="IPR015381">
    <property type="entry name" value="XLF-like_N"/>
</dbReference>
<evidence type="ECO:0000256" key="2">
    <source>
        <dbReference type="ARBA" id="ARBA00022763"/>
    </source>
</evidence>
<reference evidence="8" key="1">
    <citation type="submission" date="2025-08" db="UniProtKB">
        <authorList>
            <consortium name="RefSeq"/>
        </authorList>
    </citation>
    <scope>IDENTIFICATION</scope>
</reference>
<evidence type="ECO:0000256" key="6">
    <source>
        <dbReference type="SAM" id="MobiDB-lite"/>
    </source>
</evidence>
<evidence type="ECO:0000256" key="5">
    <source>
        <dbReference type="ARBA" id="ARBA00025747"/>
    </source>
</evidence>
<accession>A0AAJ6Z385</accession>
<evidence type="ECO:0000256" key="1">
    <source>
        <dbReference type="ARBA" id="ARBA00004123"/>
    </source>
</evidence>
<dbReference type="InterPro" id="IPR052287">
    <property type="entry name" value="NHEJ_factor"/>
</dbReference>
<dbReference type="GeneID" id="106115665"/>
<dbReference type="PANTHER" id="PTHR32235">
    <property type="entry name" value="NON-HOMOLOGOUS END-JOINING FACTOR 1"/>
    <property type="match status" value="1"/>
</dbReference>
<feature type="compositionally biased region" description="Basic and acidic residues" evidence="6">
    <location>
        <begin position="190"/>
        <end position="219"/>
    </location>
</feature>
<evidence type="ECO:0000256" key="3">
    <source>
        <dbReference type="ARBA" id="ARBA00023204"/>
    </source>
</evidence>